<protein>
    <submittedName>
        <fullName evidence="1">Regulator of CtrA degradation</fullName>
    </submittedName>
</protein>
<dbReference type="Proteomes" id="UP000184290">
    <property type="component" value="Unassembled WGS sequence"/>
</dbReference>
<gene>
    <name evidence="1" type="ORF">SAMN02745911_0160</name>
</gene>
<comment type="caution">
    <text evidence="1">The sequence shown here is derived from an EMBL/GenBank/DDBJ whole genome shotgun (WGS) entry which is preliminary data.</text>
</comment>
<name>A0ABY1I164_9HYPH</name>
<evidence type="ECO:0000313" key="1">
    <source>
        <dbReference type="EMBL" id="SHI43882.1"/>
    </source>
</evidence>
<accession>A0ABY1I164</accession>
<organism evidence="1 2">
    <name type="scientific">Aureimonas altamirensis DSM 21988</name>
    <dbReference type="NCBI Taxonomy" id="1121026"/>
    <lineage>
        <taxon>Bacteria</taxon>
        <taxon>Pseudomonadati</taxon>
        <taxon>Pseudomonadota</taxon>
        <taxon>Alphaproteobacteria</taxon>
        <taxon>Hyphomicrobiales</taxon>
        <taxon>Aurantimonadaceae</taxon>
        <taxon>Aureimonas</taxon>
    </lineage>
</organism>
<evidence type="ECO:0000313" key="2">
    <source>
        <dbReference type="Proteomes" id="UP000184290"/>
    </source>
</evidence>
<keyword evidence="2" id="KW-1185">Reference proteome</keyword>
<proteinExistence type="predicted"/>
<dbReference type="Pfam" id="PF07323">
    <property type="entry name" value="DUF1465"/>
    <property type="match status" value="1"/>
</dbReference>
<sequence>MAIPPGGCNFQHEFAVFDTMNTGFHDDRSVQGPIRLAERHACGQSFQSLFREGMALVDETATYLDGEGRRDSEKLNRSGATLYAAESMRLTTRLMHLASWLLLQRAAIQGEMSAEQVAAEKAKVRLDGTSAAQDSANFAELPEPFLHLVRRTDRLEDRVRQLDAGLTGHAQQREAPRNAVAEQINLLKTAFSF</sequence>
<reference evidence="1 2" key="1">
    <citation type="submission" date="2016-11" db="EMBL/GenBank/DDBJ databases">
        <authorList>
            <person name="Varghese N."/>
            <person name="Submissions S."/>
        </authorList>
    </citation>
    <scope>NUCLEOTIDE SEQUENCE [LARGE SCALE GENOMIC DNA]</scope>
    <source>
        <strain evidence="1 2">DSM 21988</strain>
    </source>
</reference>
<dbReference type="InterPro" id="IPR010848">
    <property type="entry name" value="DUF1465"/>
</dbReference>
<dbReference type="InterPro" id="IPR038301">
    <property type="entry name" value="AraC-like_sf"/>
</dbReference>
<dbReference type="EMBL" id="FQZC01000001">
    <property type="protein sequence ID" value="SHI43882.1"/>
    <property type="molecule type" value="Genomic_DNA"/>
</dbReference>
<dbReference type="Gene3D" id="1.10.8.930">
    <property type="entry name" value="Protein of unknown function DUF1465"/>
    <property type="match status" value="1"/>
</dbReference>